<dbReference type="GO" id="GO:0016491">
    <property type="term" value="F:oxidoreductase activity"/>
    <property type="evidence" value="ECO:0007669"/>
    <property type="project" value="UniProtKB-KW"/>
</dbReference>
<dbReference type="AlphaFoldDB" id="A0A5C3N786"/>
<comment type="pathway">
    <text evidence="1">Mycotoxin biosynthesis.</text>
</comment>
<dbReference type="PANTHER" id="PTHR33365:SF11">
    <property type="entry name" value="TAT PATHWAY SIGNAL SEQUENCE"/>
    <property type="match status" value="1"/>
</dbReference>
<reference evidence="5 6" key="1">
    <citation type="journal article" date="2019" name="Nat. Ecol. Evol.">
        <title>Megaphylogeny resolves global patterns of mushroom evolution.</title>
        <authorList>
            <person name="Varga T."/>
            <person name="Krizsan K."/>
            <person name="Foldi C."/>
            <person name="Dima B."/>
            <person name="Sanchez-Garcia M."/>
            <person name="Sanchez-Ramirez S."/>
            <person name="Szollosi G.J."/>
            <person name="Szarkandi J.G."/>
            <person name="Papp V."/>
            <person name="Albert L."/>
            <person name="Andreopoulos W."/>
            <person name="Angelini C."/>
            <person name="Antonin V."/>
            <person name="Barry K.W."/>
            <person name="Bougher N.L."/>
            <person name="Buchanan P."/>
            <person name="Buyck B."/>
            <person name="Bense V."/>
            <person name="Catcheside P."/>
            <person name="Chovatia M."/>
            <person name="Cooper J."/>
            <person name="Damon W."/>
            <person name="Desjardin D."/>
            <person name="Finy P."/>
            <person name="Geml J."/>
            <person name="Haridas S."/>
            <person name="Hughes K."/>
            <person name="Justo A."/>
            <person name="Karasinski D."/>
            <person name="Kautmanova I."/>
            <person name="Kiss B."/>
            <person name="Kocsube S."/>
            <person name="Kotiranta H."/>
            <person name="LaButti K.M."/>
            <person name="Lechner B.E."/>
            <person name="Liimatainen K."/>
            <person name="Lipzen A."/>
            <person name="Lukacs Z."/>
            <person name="Mihaltcheva S."/>
            <person name="Morgado L.N."/>
            <person name="Niskanen T."/>
            <person name="Noordeloos M.E."/>
            <person name="Ohm R.A."/>
            <person name="Ortiz-Santana B."/>
            <person name="Ovrebo C."/>
            <person name="Racz N."/>
            <person name="Riley R."/>
            <person name="Savchenko A."/>
            <person name="Shiryaev A."/>
            <person name="Soop K."/>
            <person name="Spirin V."/>
            <person name="Szebenyi C."/>
            <person name="Tomsovsky M."/>
            <person name="Tulloss R.E."/>
            <person name="Uehling J."/>
            <person name="Grigoriev I.V."/>
            <person name="Vagvolgyi C."/>
            <person name="Papp T."/>
            <person name="Martin F.M."/>
            <person name="Miettinen O."/>
            <person name="Hibbett D.S."/>
            <person name="Nagy L.G."/>
        </authorList>
    </citation>
    <scope>NUCLEOTIDE SEQUENCE [LARGE SCALE GENOMIC DNA]</scope>
    <source>
        <strain evidence="5 6">OMC1185</strain>
    </source>
</reference>
<evidence type="ECO:0000256" key="1">
    <source>
        <dbReference type="ARBA" id="ARBA00004685"/>
    </source>
</evidence>
<dbReference type="PANTHER" id="PTHR33365">
    <property type="entry name" value="YALI0B05434P"/>
    <property type="match status" value="1"/>
</dbReference>
<gene>
    <name evidence="5" type="ORF">OE88DRAFT_1697616</name>
</gene>
<evidence type="ECO:0000256" key="3">
    <source>
        <dbReference type="ARBA" id="ARBA00035112"/>
    </source>
</evidence>
<dbReference type="InterPro" id="IPR021765">
    <property type="entry name" value="UstYa-like"/>
</dbReference>
<name>A0A5C3N786_9AGAM</name>
<dbReference type="EMBL" id="ML213508">
    <property type="protein sequence ID" value="TFK53102.1"/>
    <property type="molecule type" value="Genomic_DNA"/>
</dbReference>
<evidence type="ECO:0000256" key="2">
    <source>
        <dbReference type="ARBA" id="ARBA00023002"/>
    </source>
</evidence>
<protein>
    <submittedName>
        <fullName evidence="5">Uncharacterized protein</fullName>
    </submittedName>
</protein>
<proteinExistence type="inferred from homology"/>
<dbReference type="Proteomes" id="UP000305948">
    <property type="component" value="Unassembled WGS sequence"/>
</dbReference>
<evidence type="ECO:0000313" key="6">
    <source>
        <dbReference type="Proteomes" id="UP000305948"/>
    </source>
</evidence>
<dbReference type="STRING" id="5364.A0A5C3N786"/>
<dbReference type="OrthoDB" id="3687641at2759"/>
<organism evidence="5 6">
    <name type="scientific">Heliocybe sulcata</name>
    <dbReference type="NCBI Taxonomy" id="5364"/>
    <lineage>
        <taxon>Eukaryota</taxon>
        <taxon>Fungi</taxon>
        <taxon>Dikarya</taxon>
        <taxon>Basidiomycota</taxon>
        <taxon>Agaricomycotina</taxon>
        <taxon>Agaricomycetes</taxon>
        <taxon>Gloeophyllales</taxon>
        <taxon>Gloeophyllaceae</taxon>
        <taxon>Heliocybe</taxon>
    </lineage>
</organism>
<dbReference type="Pfam" id="PF11807">
    <property type="entry name" value="UstYa"/>
    <property type="match status" value="1"/>
</dbReference>
<feature type="region of interest" description="Disordered" evidence="4">
    <location>
        <begin position="1"/>
        <end position="21"/>
    </location>
</feature>
<feature type="compositionally biased region" description="Polar residues" evidence="4">
    <location>
        <begin position="1"/>
        <end position="14"/>
    </location>
</feature>
<comment type="similarity">
    <text evidence="3">Belongs to the ustYa family.</text>
</comment>
<evidence type="ECO:0000256" key="4">
    <source>
        <dbReference type="SAM" id="MobiDB-lite"/>
    </source>
</evidence>
<dbReference type="GO" id="GO:0043386">
    <property type="term" value="P:mycotoxin biosynthetic process"/>
    <property type="evidence" value="ECO:0007669"/>
    <property type="project" value="InterPro"/>
</dbReference>
<sequence>MITRLSDTPKQHQAWNRGRYRSRNNEHIANAEHGYPTYLPLSLPPVVMPIHDSVHYNINSSTAAREWAALFPEGGGFVYLGSEYQQFGISMFHQLHCLEAVRRAILDKSASQHTQHCLSYLRQMILCRADLRLEPVIEPYLRREVDASGDRTCRDWTLVYQAVEENHAETKDARRQAIKLEQR</sequence>
<keyword evidence="6" id="KW-1185">Reference proteome</keyword>
<accession>A0A5C3N786</accession>
<evidence type="ECO:0000313" key="5">
    <source>
        <dbReference type="EMBL" id="TFK53102.1"/>
    </source>
</evidence>
<keyword evidence="2" id="KW-0560">Oxidoreductase</keyword>